<evidence type="ECO:0000256" key="2">
    <source>
        <dbReference type="ARBA" id="ARBA00004123"/>
    </source>
</evidence>
<protein>
    <recommendedName>
        <fullName evidence="5">Integrator complex subunit 11</fullName>
    </recommendedName>
    <alternativeName>
        <fullName evidence="11">Cleavage and polyadenylation-specific factor 3-like protein</fullName>
    </alternativeName>
</protein>
<evidence type="ECO:0000256" key="12">
    <source>
        <dbReference type="ARBA" id="ARBA00063844"/>
    </source>
</evidence>
<evidence type="ECO:0000256" key="6">
    <source>
        <dbReference type="ARBA" id="ARBA00022490"/>
    </source>
</evidence>
<evidence type="ECO:0000256" key="1">
    <source>
        <dbReference type="ARBA" id="ARBA00001947"/>
    </source>
</evidence>
<dbReference type="InterPro" id="IPR001279">
    <property type="entry name" value="Metallo-B-lactamas"/>
</dbReference>
<accession>A0A8D1SVS0</accession>
<gene>
    <name evidence="16" type="primary">INTS11</name>
</gene>
<comment type="subcellular location">
    <subcellularLocation>
        <location evidence="3">Cytoplasm</location>
    </subcellularLocation>
    <subcellularLocation>
        <location evidence="2">Nucleus</location>
    </subcellularLocation>
</comment>
<dbReference type="Pfam" id="PF10996">
    <property type="entry name" value="Beta-Casp"/>
    <property type="match status" value="1"/>
</dbReference>
<dbReference type="GO" id="GO:0016787">
    <property type="term" value="F:hydrolase activity"/>
    <property type="evidence" value="ECO:0007669"/>
    <property type="project" value="UniProtKB-KW"/>
</dbReference>
<dbReference type="InterPro" id="IPR041897">
    <property type="entry name" value="INTS11-like_MBL-fold"/>
</dbReference>
<dbReference type="Pfam" id="PF07521">
    <property type="entry name" value="RMMBL"/>
    <property type="match status" value="1"/>
</dbReference>
<evidence type="ECO:0000259" key="15">
    <source>
        <dbReference type="SMART" id="SM01027"/>
    </source>
</evidence>
<evidence type="ECO:0000256" key="5">
    <source>
        <dbReference type="ARBA" id="ARBA00016810"/>
    </source>
</evidence>
<comment type="similarity">
    <text evidence="4">Belongs to the metallo-beta-lactamase superfamily. RNA-metabolizing metallo-beta-lactamase-like family. INTS11 subfamily.</text>
</comment>
<keyword evidence="6" id="KW-0963">Cytoplasm</keyword>
<proteinExistence type="inferred from homology"/>
<dbReference type="FunFam" id="3.60.15.10:FF:000028">
    <property type="entry name" value="Integrator complex subunit 11 isoform X3"/>
    <property type="match status" value="1"/>
</dbReference>
<dbReference type="AlphaFoldDB" id="A0A8D1SVS0"/>
<dbReference type="GO" id="GO:0005737">
    <property type="term" value="C:cytoplasm"/>
    <property type="evidence" value="ECO:0007669"/>
    <property type="project" value="UniProtKB-SubCell"/>
</dbReference>
<evidence type="ECO:0000256" key="4">
    <source>
        <dbReference type="ARBA" id="ARBA00007093"/>
    </source>
</evidence>
<dbReference type="SUPFAM" id="SSF56281">
    <property type="entry name" value="Metallo-hydrolase/oxidoreductase"/>
    <property type="match status" value="1"/>
</dbReference>
<dbReference type="Ensembl" id="ENSSSCT00045054483.1">
    <property type="protein sequence ID" value="ENSSSCP00045037937.1"/>
    <property type="gene ID" value="ENSSSCG00045029854.1"/>
</dbReference>
<dbReference type="CDD" id="cd16291">
    <property type="entry name" value="INTS11-like_MBL-fold"/>
    <property type="match status" value="1"/>
</dbReference>
<comment type="cofactor">
    <cofactor evidence="1">
        <name>Zn(2+)</name>
        <dbReference type="ChEBI" id="CHEBI:29105"/>
    </cofactor>
</comment>
<evidence type="ECO:0000256" key="8">
    <source>
        <dbReference type="ARBA" id="ARBA00022801"/>
    </source>
</evidence>
<keyword evidence="7" id="KW-0479">Metal-binding</keyword>
<feature type="compositionally biased region" description="Gly residues" evidence="13">
    <location>
        <begin position="598"/>
        <end position="607"/>
    </location>
</feature>
<dbReference type="InterPro" id="IPR022712">
    <property type="entry name" value="Beta_Casp"/>
</dbReference>
<evidence type="ECO:0000259" key="14">
    <source>
        <dbReference type="SMART" id="SM00849"/>
    </source>
</evidence>
<dbReference type="InterPro" id="IPR036866">
    <property type="entry name" value="RibonucZ/Hydroxyglut_hydro"/>
</dbReference>
<dbReference type="InterPro" id="IPR011108">
    <property type="entry name" value="RMMBL"/>
</dbReference>
<dbReference type="FunFam" id="3.40.50.10890:FF:000002">
    <property type="entry name" value="Integrator complex subunit 11"/>
    <property type="match status" value="1"/>
</dbReference>
<dbReference type="Ensembl" id="ENSSSCT00060013093.1">
    <property type="protein sequence ID" value="ENSSSCP00060004970.1"/>
    <property type="gene ID" value="ENSSSCG00060009915.1"/>
</dbReference>
<reference evidence="16" key="1">
    <citation type="submission" date="2025-05" db="UniProtKB">
        <authorList>
            <consortium name="Ensembl"/>
        </authorList>
    </citation>
    <scope>IDENTIFICATION</scope>
</reference>
<evidence type="ECO:0000256" key="10">
    <source>
        <dbReference type="ARBA" id="ARBA00023242"/>
    </source>
</evidence>
<evidence type="ECO:0000256" key="3">
    <source>
        <dbReference type="ARBA" id="ARBA00004496"/>
    </source>
</evidence>
<keyword evidence="10" id="KW-0539">Nucleus</keyword>
<organism evidence="16 17">
    <name type="scientific">Sus scrofa</name>
    <name type="common">Pig</name>
    <dbReference type="NCBI Taxonomy" id="9823"/>
    <lineage>
        <taxon>Eukaryota</taxon>
        <taxon>Metazoa</taxon>
        <taxon>Chordata</taxon>
        <taxon>Craniata</taxon>
        <taxon>Vertebrata</taxon>
        <taxon>Euteleostomi</taxon>
        <taxon>Mammalia</taxon>
        <taxon>Eutheria</taxon>
        <taxon>Laurasiatheria</taxon>
        <taxon>Artiodactyla</taxon>
        <taxon>Suina</taxon>
        <taxon>Suidae</taxon>
        <taxon>Sus</taxon>
    </lineage>
</organism>
<sequence>MPEIRVTPLGAGQDVGRSCILVSIGGKNVMLDCGMHMGFSDDRRFPDFSYITRHGRLTDFLDCVIISHFHLDHCGALPYFSEMVGYDGPIYMTQPTQAICPILLEDYRKIAVDKKGEANFFTSQMIKDCMKKAVAVHLHQTVQVDDELEIKAYYAGHVLGAAMFQIKVGSESVVYTVSGSAWGTGRAAWPGKGRRHPSHGHVLCQGDYNMTPDRHLGAAWIDKCRPNLLITESTYATTIRDSKRCRERDFLKKVHETVERGGKVLIPVFALGRAQELCILLETFWERMDLKAPIYFSTGLTEKANHYYKLFIPWTNQKIRKTFVQRNMFEFKHIKAFDRAFADSPGPMVVFATPGMLHAGQSLQIFRKWAGNEKNMVIMPGYCVQGTVGHKILSGQRKLELEGRQVLEVKMQVEYMSFSAHADAKGIMQLVGQAEPENVLLVHGEAKKMEFLKQKIEQEFRLSCYMPANGETVTLPTSPSIPVGISLGLLKREMAQGLLPDAKKARLLHGTLIMKDSVSVPAGTGGGSGGSPAIADLPRPADLPARVLRAGPQGAGPGRAPAALHLPRAPARPAQGAGDGHARVQPPEEVGAAAAPSGLGGGGGGPGRLSPAPLQPPQGPLRAAPP</sequence>
<dbReference type="Pfam" id="PF16661">
    <property type="entry name" value="Lactamase_B_6"/>
    <property type="match status" value="1"/>
</dbReference>
<evidence type="ECO:0000313" key="16">
    <source>
        <dbReference type="Ensembl" id="ENSSSCP00060004970.1"/>
    </source>
</evidence>
<dbReference type="Proteomes" id="UP000694728">
    <property type="component" value="Unplaced"/>
</dbReference>
<feature type="domain" description="Beta-Casp" evidence="15">
    <location>
        <begin position="274"/>
        <end position="392"/>
    </location>
</feature>
<dbReference type="Proteomes" id="UP000694723">
    <property type="component" value="Unplaced"/>
</dbReference>
<dbReference type="PANTHER" id="PTHR11203:SF37">
    <property type="entry name" value="INTEGRATOR COMPLEX SUBUNIT 11"/>
    <property type="match status" value="1"/>
</dbReference>
<keyword evidence="9" id="KW-0862">Zinc</keyword>
<dbReference type="PANTHER" id="PTHR11203">
    <property type="entry name" value="CLEAVAGE AND POLYADENYLATION SPECIFICITY FACTOR FAMILY MEMBER"/>
    <property type="match status" value="1"/>
</dbReference>
<dbReference type="Gene3D" id="3.60.15.10">
    <property type="entry name" value="Ribonuclease Z/Hydroxyacylglutathione hydrolase-like"/>
    <property type="match status" value="1"/>
</dbReference>
<feature type="region of interest" description="Disordered" evidence="13">
    <location>
        <begin position="570"/>
        <end position="626"/>
    </location>
</feature>
<keyword evidence="8" id="KW-0378">Hydrolase</keyword>
<dbReference type="SMART" id="SM01027">
    <property type="entry name" value="Beta-Casp"/>
    <property type="match status" value="1"/>
</dbReference>
<name>A0A8D1SVS0_PIG</name>
<comment type="subunit">
    <text evidence="12">Component of the Integrator complex, composed of core subunits INTS1, INTS2, INTS3, INTS4, INTS5, INTS6, INTS7, INTS8, INTS9/RC74, INTS10, INTS11/CPSF3L, INTS12, INTS13, INTS14 and INTS15. The core complex associates with protein phosphatase 2A subunits PPP2CA and PPP2R1A, to form the Integrator-PP2A (INTAC) complex. INTS11 is part of the RNA endonuclease subcomplex, composed of INTS4, INTS9, INTS11 and inositol hexakisphosphate (InsP6). Interacts with WDR73; interaction is required for the assembly of the RNA endonuclease subcomplex in the cytoplasm. Interacts with BRAT1; interaction is required for the assembly of the RNA endonuclease subcomplex and inhibits the endonuclease activity of INTS11 before formation of mature integrator complex.</text>
</comment>
<evidence type="ECO:0000256" key="7">
    <source>
        <dbReference type="ARBA" id="ARBA00022723"/>
    </source>
</evidence>
<evidence type="ECO:0000256" key="9">
    <source>
        <dbReference type="ARBA" id="ARBA00022833"/>
    </source>
</evidence>
<dbReference type="GO" id="GO:0005634">
    <property type="term" value="C:nucleus"/>
    <property type="evidence" value="ECO:0007669"/>
    <property type="project" value="UniProtKB-SubCell"/>
</dbReference>
<feature type="domain" description="Metallo-beta-lactamase" evidence="14">
    <location>
        <begin position="16"/>
        <end position="201"/>
    </location>
</feature>
<dbReference type="GO" id="GO:0046872">
    <property type="term" value="F:metal ion binding"/>
    <property type="evidence" value="ECO:0007669"/>
    <property type="project" value="UniProtKB-KW"/>
</dbReference>
<evidence type="ECO:0000313" key="17">
    <source>
        <dbReference type="Proteomes" id="UP000694723"/>
    </source>
</evidence>
<dbReference type="Gene3D" id="3.40.50.10890">
    <property type="match status" value="1"/>
</dbReference>
<feature type="compositionally biased region" description="Pro residues" evidence="13">
    <location>
        <begin position="613"/>
        <end position="626"/>
    </location>
</feature>
<evidence type="ECO:0000256" key="11">
    <source>
        <dbReference type="ARBA" id="ARBA00029625"/>
    </source>
</evidence>
<dbReference type="InterPro" id="IPR050698">
    <property type="entry name" value="MBL"/>
</dbReference>
<evidence type="ECO:0000256" key="13">
    <source>
        <dbReference type="SAM" id="MobiDB-lite"/>
    </source>
</evidence>
<dbReference type="SMART" id="SM00849">
    <property type="entry name" value="Lactamase_B"/>
    <property type="match status" value="1"/>
</dbReference>